<name>A0A1I3VJH7_9HYPH</name>
<dbReference type="EMBL" id="FOSL01000001">
    <property type="protein sequence ID" value="SFJ94466.1"/>
    <property type="molecule type" value="Genomic_DNA"/>
</dbReference>
<keyword evidence="5 7" id="KW-1133">Transmembrane helix</keyword>
<evidence type="ECO:0000256" key="3">
    <source>
        <dbReference type="ARBA" id="ARBA00022475"/>
    </source>
</evidence>
<dbReference type="PANTHER" id="PTHR30151">
    <property type="entry name" value="ALKANE SULFONATE ABC TRANSPORTER-RELATED, MEMBRANE SUBUNIT"/>
    <property type="match status" value="1"/>
</dbReference>
<feature type="transmembrane region" description="Helical" evidence="7">
    <location>
        <begin position="92"/>
        <end position="112"/>
    </location>
</feature>
<feature type="transmembrane region" description="Helical" evidence="7">
    <location>
        <begin position="35"/>
        <end position="54"/>
    </location>
</feature>
<dbReference type="GO" id="GO:0055085">
    <property type="term" value="P:transmembrane transport"/>
    <property type="evidence" value="ECO:0007669"/>
    <property type="project" value="InterPro"/>
</dbReference>
<accession>A0A1I3VJH7</accession>
<feature type="transmembrane region" description="Helical" evidence="7">
    <location>
        <begin position="215"/>
        <end position="238"/>
    </location>
</feature>
<evidence type="ECO:0000256" key="6">
    <source>
        <dbReference type="ARBA" id="ARBA00023136"/>
    </source>
</evidence>
<keyword evidence="3" id="KW-1003">Cell membrane</keyword>
<dbReference type="Gene3D" id="1.10.3720.10">
    <property type="entry name" value="MetI-like"/>
    <property type="match status" value="1"/>
</dbReference>
<dbReference type="PANTHER" id="PTHR30151:SF41">
    <property type="entry name" value="ABC TRANSPORTER PERMEASE PROTEIN"/>
    <property type="match status" value="1"/>
</dbReference>
<feature type="transmembrane region" description="Helical" evidence="7">
    <location>
        <begin position="307"/>
        <end position="329"/>
    </location>
</feature>
<proteinExistence type="predicted"/>
<evidence type="ECO:0000259" key="8">
    <source>
        <dbReference type="Pfam" id="PF00528"/>
    </source>
</evidence>
<feature type="transmembrane region" description="Helical" evidence="7">
    <location>
        <begin position="244"/>
        <end position="263"/>
    </location>
</feature>
<dbReference type="SUPFAM" id="SSF161098">
    <property type="entry name" value="MetI-like"/>
    <property type="match status" value="1"/>
</dbReference>
<evidence type="ECO:0000256" key="1">
    <source>
        <dbReference type="ARBA" id="ARBA00004651"/>
    </source>
</evidence>
<organism evidence="9 10">
    <name type="scientific">Neomesorhizobium albiziae</name>
    <dbReference type="NCBI Taxonomy" id="335020"/>
    <lineage>
        <taxon>Bacteria</taxon>
        <taxon>Pseudomonadati</taxon>
        <taxon>Pseudomonadota</taxon>
        <taxon>Alphaproteobacteria</taxon>
        <taxon>Hyphomicrobiales</taxon>
        <taxon>Phyllobacteriaceae</taxon>
        <taxon>Neomesorhizobium</taxon>
    </lineage>
</organism>
<feature type="domain" description="ABC transmembrane type-1" evidence="8">
    <location>
        <begin position="196"/>
        <end position="365"/>
    </location>
</feature>
<keyword evidence="2" id="KW-0813">Transport</keyword>
<evidence type="ECO:0000256" key="4">
    <source>
        <dbReference type="ARBA" id="ARBA00022692"/>
    </source>
</evidence>
<dbReference type="Proteomes" id="UP000323300">
    <property type="component" value="Unassembled WGS sequence"/>
</dbReference>
<feature type="transmembrane region" description="Helical" evidence="7">
    <location>
        <begin position="61"/>
        <end position="80"/>
    </location>
</feature>
<protein>
    <submittedName>
        <fullName evidence="9">NitT/TauT family transport system permease protein</fullName>
    </submittedName>
</protein>
<evidence type="ECO:0000256" key="5">
    <source>
        <dbReference type="ARBA" id="ARBA00022989"/>
    </source>
</evidence>
<feature type="transmembrane region" description="Helical" evidence="7">
    <location>
        <begin position="181"/>
        <end position="203"/>
    </location>
</feature>
<dbReference type="AlphaFoldDB" id="A0A1I3VJH7"/>
<keyword evidence="6 7" id="KW-0472">Membrane</keyword>
<feature type="transmembrane region" description="Helical" evidence="7">
    <location>
        <begin position="341"/>
        <end position="362"/>
    </location>
</feature>
<evidence type="ECO:0000313" key="9">
    <source>
        <dbReference type="EMBL" id="SFJ94466.1"/>
    </source>
</evidence>
<sequence length="378" mass="40055">MSGFKFSWQAIAAAVLLIGALFTLPIVEAGADAPAPSLLIAATIAALLFCAIVFDGSRLAAGVRACFLFVAAHLAVFMLMSEIAGKNGSARAAFFLLLAACWLLAWRCVTLLSSLRPANRTAKTALRLLIPAIFGAWILIIWEAVTRGAGIPFILLPPPSAIGARIANSLPVLAADVNQTIFKAVIAGYVLGCGAGFVTAILADRISFLRKGLLPIGNMVSALPIIGVAPIMVMWFGFGWESKAAVVVIMTFFPMLVNTVAGLQASGHMERDLMRTYASNYWQTLLKLRLPAAAPFIFNALKINSTLALIGAIVAEFFGTPVVGMGFRISTEVGRMNIDMVWAEIAVAALAGSVFYGVIALVERAATFWHPSVRGGRA</sequence>
<evidence type="ECO:0000256" key="2">
    <source>
        <dbReference type="ARBA" id="ARBA00022448"/>
    </source>
</evidence>
<feature type="transmembrane region" description="Helical" evidence="7">
    <location>
        <begin position="124"/>
        <end position="142"/>
    </location>
</feature>
<dbReference type="CDD" id="cd06261">
    <property type="entry name" value="TM_PBP2"/>
    <property type="match status" value="1"/>
</dbReference>
<reference evidence="9 10" key="1">
    <citation type="submission" date="2016-10" db="EMBL/GenBank/DDBJ databases">
        <authorList>
            <person name="Varghese N."/>
            <person name="Submissions S."/>
        </authorList>
    </citation>
    <scope>NUCLEOTIDE SEQUENCE [LARGE SCALE GENOMIC DNA]</scope>
    <source>
        <strain evidence="9 10">DSM 21822</strain>
    </source>
</reference>
<dbReference type="InterPro" id="IPR035906">
    <property type="entry name" value="MetI-like_sf"/>
</dbReference>
<dbReference type="InterPro" id="IPR000515">
    <property type="entry name" value="MetI-like"/>
</dbReference>
<dbReference type="GO" id="GO:0005886">
    <property type="term" value="C:plasma membrane"/>
    <property type="evidence" value="ECO:0007669"/>
    <property type="project" value="UniProtKB-SubCell"/>
</dbReference>
<dbReference type="RefSeq" id="WP_149757825.1">
    <property type="nucleotide sequence ID" value="NZ_BSPE01000002.1"/>
</dbReference>
<dbReference type="OrthoDB" id="9792509at2"/>
<gene>
    <name evidence="9" type="ORF">SAMN04488498_101459</name>
</gene>
<evidence type="ECO:0000313" key="10">
    <source>
        <dbReference type="Proteomes" id="UP000323300"/>
    </source>
</evidence>
<evidence type="ECO:0000256" key="7">
    <source>
        <dbReference type="SAM" id="Phobius"/>
    </source>
</evidence>
<keyword evidence="10" id="KW-1185">Reference proteome</keyword>
<comment type="subcellular location">
    <subcellularLocation>
        <location evidence="1">Cell membrane</location>
        <topology evidence="1">Multi-pass membrane protein</topology>
    </subcellularLocation>
</comment>
<dbReference type="Pfam" id="PF00528">
    <property type="entry name" value="BPD_transp_1"/>
    <property type="match status" value="1"/>
</dbReference>
<keyword evidence="4 7" id="KW-0812">Transmembrane</keyword>